<feature type="transmembrane region" description="Helical" evidence="7">
    <location>
        <begin position="288"/>
        <end position="314"/>
    </location>
</feature>
<evidence type="ECO:0000256" key="6">
    <source>
        <dbReference type="ARBA" id="ARBA00023136"/>
    </source>
</evidence>
<dbReference type="EMBL" id="JBHRTA010000009">
    <property type="protein sequence ID" value="MFC3196752.1"/>
    <property type="molecule type" value="Genomic_DNA"/>
</dbReference>
<accession>A0ABV7JN69</accession>
<dbReference type="InterPro" id="IPR003838">
    <property type="entry name" value="ABC3_permease_C"/>
</dbReference>
<evidence type="ECO:0000256" key="2">
    <source>
        <dbReference type="ARBA" id="ARBA00005236"/>
    </source>
</evidence>
<name>A0ABV7JN69_9SPHI</name>
<dbReference type="Proteomes" id="UP001595526">
    <property type="component" value="Unassembled WGS sequence"/>
</dbReference>
<protein>
    <submittedName>
        <fullName evidence="10">ABC transporter permease</fullName>
    </submittedName>
</protein>
<dbReference type="InterPro" id="IPR025857">
    <property type="entry name" value="MacB_PCD"/>
</dbReference>
<feature type="transmembrane region" description="Helical" evidence="7">
    <location>
        <begin position="381"/>
        <end position="405"/>
    </location>
</feature>
<keyword evidence="5 7" id="KW-1133">Transmembrane helix</keyword>
<keyword evidence="11" id="KW-1185">Reference proteome</keyword>
<evidence type="ECO:0000259" key="9">
    <source>
        <dbReference type="Pfam" id="PF12704"/>
    </source>
</evidence>
<feature type="transmembrane region" description="Helical" evidence="7">
    <location>
        <begin position="335"/>
        <end position="361"/>
    </location>
</feature>
<evidence type="ECO:0000256" key="5">
    <source>
        <dbReference type="ARBA" id="ARBA00022989"/>
    </source>
</evidence>
<dbReference type="Pfam" id="PF02687">
    <property type="entry name" value="FtsX"/>
    <property type="match status" value="1"/>
</dbReference>
<evidence type="ECO:0000256" key="4">
    <source>
        <dbReference type="ARBA" id="ARBA00022692"/>
    </source>
</evidence>
<feature type="transmembrane region" description="Helical" evidence="7">
    <location>
        <begin position="27"/>
        <end position="47"/>
    </location>
</feature>
<evidence type="ECO:0000256" key="1">
    <source>
        <dbReference type="ARBA" id="ARBA00004651"/>
    </source>
</evidence>
<dbReference type="RefSeq" id="WP_379019777.1">
    <property type="nucleotide sequence ID" value="NZ_JBHRTA010000009.1"/>
</dbReference>
<evidence type="ECO:0000313" key="11">
    <source>
        <dbReference type="Proteomes" id="UP001595526"/>
    </source>
</evidence>
<feature type="domain" description="MacB-like periplasmic core" evidence="9">
    <location>
        <begin position="26"/>
        <end position="262"/>
    </location>
</feature>
<evidence type="ECO:0000313" key="10">
    <source>
        <dbReference type="EMBL" id="MFC3196752.1"/>
    </source>
</evidence>
<feature type="domain" description="ABC3 transporter permease C-terminal" evidence="8">
    <location>
        <begin position="293"/>
        <end position="415"/>
    </location>
</feature>
<evidence type="ECO:0000259" key="8">
    <source>
        <dbReference type="Pfam" id="PF02687"/>
    </source>
</evidence>
<comment type="similarity">
    <text evidence="2">Belongs to the ABC-4 integral membrane protein family. LolC/E subfamily.</text>
</comment>
<keyword evidence="3" id="KW-1003">Cell membrane</keyword>
<dbReference type="PANTHER" id="PTHR30489">
    <property type="entry name" value="LIPOPROTEIN-RELEASING SYSTEM TRANSMEMBRANE PROTEIN LOLE"/>
    <property type="match status" value="1"/>
</dbReference>
<comment type="caution">
    <text evidence="10">The sequence shown here is derived from an EMBL/GenBank/DDBJ whole genome shotgun (WGS) entry which is preliminary data.</text>
</comment>
<keyword evidence="6 7" id="KW-0472">Membrane</keyword>
<evidence type="ECO:0000256" key="7">
    <source>
        <dbReference type="SAM" id="Phobius"/>
    </source>
</evidence>
<dbReference type="Pfam" id="PF12704">
    <property type="entry name" value="MacB_PCD"/>
    <property type="match status" value="1"/>
</dbReference>
<gene>
    <name evidence="10" type="ORF">ACFOET_03915</name>
</gene>
<proteinExistence type="inferred from homology"/>
<organism evidence="10 11">
    <name type="scientific">Parapedobacter deserti</name>
    <dbReference type="NCBI Taxonomy" id="1912957"/>
    <lineage>
        <taxon>Bacteria</taxon>
        <taxon>Pseudomonadati</taxon>
        <taxon>Bacteroidota</taxon>
        <taxon>Sphingobacteriia</taxon>
        <taxon>Sphingobacteriales</taxon>
        <taxon>Sphingobacteriaceae</taxon>
        <taxon>Parapedobacter</taxon>
    </lineage>
</organism>
<dbReference type="InterPro" id="IPR051447">
    <property type="entry name" value="Lipoprotein-release_system"/>
</dbReference>
<comment type="subcellular location">
    <subcellularLocation>
        <location evidence="1">Cell membrane</location>
        <topology evidence="1">Multi-pass membrane protein</topology>
    </subcellularLocation>
</comment>
<reference evidence="11" key="1">
    <citation type="journal article" date="2019" name="Int. J. Syst. Evol. Microbiol.">
        <title>The Global Catalogue of Microorganisms (GCM) 10K type strain sequencing project: providing services to taxonomists for standard genome sequencing and annotation.</title>
        <authorList>
            <consortium name="The Broad Institute Genomics Platform"/>
            <consortium name="The Broad Institute Genome Sequencing Center for Infectious Disease"/>
            <person name="Wu L."/>
            <person name="Ma J."/>
        </authorList>
    </citation>
    <scope>NUCLEOTIDE SEQUENCE [LARGE SCALE GENOMIC DNA]</scope>
    <source>
        <strain evidence="11">KCTC 52416</strain>
    </source>
</reference>
<evidence type="ECO:0000256" key="3">
    <source>
        <dbReference type="ARBA" id="ARBA00022475"/>
    </source>
</evidence>
<keyword evidence="4 7" id="KW-0812">Transmembrane</keyword>
<dbReference type="PANTHER" id="PTHR30489:SF0">
    <property type="entry name" value="LIPOPROTEIN-RELEASING SYSTEM TRANSMEMBRANE PROTEIN LOLE"/>
    <property type="match status" value="1"/>
</dbReference>
<sequence>MSKRSTAIRLAASIAFTHMRAKLKQTVIATAGVAFGITVFIFMVSFMEGVNEFTENIVFEQSPHLRLYNEAQLQERTILDRENPDVWNVVHHQRPKDSRPNLKDGLQAMEALRKDPRVLALSGSLSTQLFYRLGSSTVNGQLVGINFQDEDALFDLGAKIVEGGYEKLATQPNSLLMGVGLARKLNVSTGDKLSITTEKGDNFQVTIIGVFKTGLIDVDNQRSYAGLKTIQRFLGVPASYITDIKIKLYDKELAPAMVAELQGRYRYNGSDWKADNSTLLEGNVLRNMMTYGVSITILLVAGFGIFNILTMMIYEKMKDIAILKATGFSDTDVRWIFLIQAIVIGAIGAVLGLVFGFLLAYATSKAPYESDVMVAMDHLPVSFALIYYAAGFTFGIVTTVLAGYIPSRHAANVDPITILRG</sequence>